<dbReference type="AlphaFoldDB" id="A0A1W1CFX9"/>
<proteinExistence type="predicted"/>
<evidence type="ECO:0000313" key="1">
    <source>
        <dbReference type="EMBL" id="SFV64593.1"/>
    </source>
</evidence>
<gene>
    <name evidence="1" type="ORF">MNB_SV-14-1790</name>
</gene>
<name>A0A1W1CFX9_9ZZZZ</name>
<dbReference type="SUPFAM" id="SSF47240">
    <property type="entry name" value="Ferritin-like"/>
    <property type="match status" value="1"/>
</dbReference>
<organism evidence="1">
    <name type="scientific">hydrothermal vent metagenome</name>
    <dbReference type="NCBI Taxonomy" id="652676"/>
    <lineage>
        <taxon>unclassified sequences</taxon>
        <taxon>metagenomes</taxon>
        <taxon>ecological metagenomes</taxon>
    </lineage>
</organism>
<dbReference type="EMBL" id="FPHN01000171">
    <property type="protein sequence ID" value="SFV64593.1"/>
    <property type="molecule type" value="Genomic_DNA"/>
</dbReference>
<dbReference type="Gene3D" id="1.20.1260.10">
    <property type="match status" value="1"/>
</dbReference>
<accession>A0A1W1CFX9</accession>
<dbReference type="InterPro" id="IPR012347">
    <property type="entry name" value="Ferritin-like"/>
</dbReference>
<protein>
    <submittedName>
        <fullName evidence="1">Uncharacterized protein</fullName>
    </submittedName>
</protein>
<reference evidence="1" key="1">
    <citation type="submission" date="2016-10" db="EMBL/GenBank/DDBJ databases">
        <authorList>
            <person name="de Groot N.N."/>
        </authorList>
    </citation>
    <scope>NUCLEOTIDE SEQUENCE</scope>
</reference>
<sequence>MKKLFKEIHEVWLATQFTGFMSQTQNRQELYEFSNILFKHLTWIENDFIKQNIDYSYDINQVPIKVDRLSFMLNDIIRRIELIELKLDSCKDEHITFRMSSDLSYMKSVLEKMPDEDVSYAFNMKKEFPNITLTQEAQDALTLFLFEESYKEYELIMVYNYSKANSNNAFLNRIFQILVDESFFHLRSFGQMMAQMGILGVPRSLMEEIYKFDNLEQFLKDGIQEEIGAKEECKRLADAVSSSSEHFASFFNFINNQENYHIALMEEALEHINKD</sequence>
<dbReference type="InterPro" id="IPR009078">
    <property type="entry name" value="Ferritin-like_SF"/>
</dbReference>